<sequence>MNISIAEAKAKLSELVSRAEAGEEIVLTRHGKVAARLVPPAVAEPLPRIGALKGKIWIADDFDELGPEWDEYVK</sequence>
<dbReference type="InterPro" id="IPR036165">
    <property type="entry name" value="YefM-like_sf"/>
</dbReference>
<protein>
    <recommendedName>
        <fullName evidence="2">Antitoxin</fullName>
    </recommendedName>
</protein>
<keyword evidence="4" id="KW-1185">Reference proteome</keyword>
<reference evidence="3 4" key="1">
    <citation type="submission" date="2017-09" db="EMBL/GenBank/DDBJ databases">
        <title>Mesorhizobum sanjuanii sp. nov. isolated from nodules of Lotus tenuis in saline-alkaline lowlands of Flooding Pampa.</title>
        <authorList>
            <person name="Sannazzaro A.I."/>
            <person name="Torres Tejerizo G.A."/>
            <person name="Fontana F."/>
            <person name="Cumpa Velazquez L.M."/>
            <person name="Hansen L."/>
            <person name="Pistorio M."/>
            <person name="Estrella M.J."/>
        </authorList>
    </citation>
    <scope>NUCLEOTIDE SEQUENCE [LARGE SCALE GENOMIC DNA]</scope>
    <source>
        <strain evidence="3 4">BSA136</strain>
    </source>
</reference>
<dbReference type="EMBL" id="NWQG01000184">
    <property type="protein sequence ID" value="PDQ18480.1"/>
    <property type="molecule type" value="Genomic_DNA"/>
</dbReference>
<comment type="similarity">
    <text evidence="1 2">Belongs to the phD/YefM antitoxin family.</text>
</comment>
<accession>A0A2A6F945</accession>
<dbReference type="AlphaFoldDB" id="A0A2A6F945"/>
<dbReference type="Proteomes" id="UP000219182">
    <property type="component" value="Unassembled WGS sequence"/>
</dbReference>
<dbReference type="PANTHER" id="PTHR35377">
    <property type="entry name" value="ANTITOXIN VAPB49-RELATED-RELATED"/>
    <property type="match status" value="1"/>
</dbReference>
<evidence type="ECO:0000256" key="1">
    <source>
        <dbReference type="ARBA" id="ARBA00009981"/>
    </source>
</evidence>
<gene>
    <name evidence="3" type="ORF">CN311_24570</name>
</gene>
<dbReference type="Pfam" id="PF02604">
    <property type="entry name" value="PhdYeFM_antitox"/>
    <property type="match status" value="1"/>
</dbReference>
<name>A0A2A6F945_9HYPH</name>
<dbReference type="InterPro" id="IPR051416">
    <property type="entry name" value="phD-YefM_TA_antitoxins"/>
</dbReference>
<evidence type="ECO:0000313" key="3">
    <source>
        <dbReference type="EMBL" id="PDQ18480.1"/>
    </source>
</evidence>
<comment type="caution">
    <text evidence="3">The sequence shown here is derived from an EMBL/GenBank/DDBJ whole genome shotgun (WGS) entry which is preliminary data.</text>
</comment>
<dbReference type="InterPro" id="IPR006442">
    <property type="entry name" value="Antitoxin_Phd/YefM"/>
</dbReference>
<dbReference type="RefSeq" id="WP_097576267.1">
    <property type="nucleotide sequence ID" value="NZ_NWQG01000184.1"/>
</dbReference>
<dbReference type="Gene3D" id="3.40.1620.10">
    <property type="entry name" value="YefM-like domain"/>
    <property type="match status" value="1"/>
</dbReference>
<comment type="function">
    <text evidence="2">Antitoxin component of a type II toxin-antitoxin (TA) system.</text>
</comment>
<dbReference type="SUPFAM" id="SSF143120">
    <property type="entry name" value="YefM-like"/>
    <property type="match status" value="1"/>
</dbReference>
<proteinExistence type="inferred from homology"/>
<organism evidence="3 4">
    <name type="scientific">Mesorhizobium sanjuanii</name>
    <dbReference type="NCBI Taxonomy" id="2037900"/>
    <lineage>
        <taxon>Bacteria</taxon>
        <taxon>Pseudomonadati</taxon>
        <taxon>Pseudomonadota</taxon>
        <taxon>Alphaproteobacteria</taxon>
        <taxon>Hyphomicrobiales</taxon>
        <taxon>Phyllobacteriaceae</taxon>
        <taxon>Mesorhizobium</taxon>
    </lineage>
</organism>
<evidence type="ECO:0000313" key="4">
    <source>
        <dbReference type="Proteomes" id="UP000219182"/>
    </source>
</evidence>
<evidence type="ECO:0000256" key="2">
    <source>
        <dbReference type="RuleBase" id="RU362080"/>
    </source>
</evidence>
<dbReference type="NCBIfam" id="TIGR01552">
    <property type="entry name" value="phd_fam"/>
    <property type="match status" value="1"/>
</dbReference>